<keyword evidence="3" id="KW-1185">Reference proteome</keyword>
<protein>
    <recommendedName>
        <fullName evidence="4">Late embryogenesis abundant protein LEA-2 subgroup domain-containing protein</fullName>
    </recommendedName>
</protein>
<reference evidence="2 3" key="1">
    <citation type="submission" date="2016-11" db="EMBL/GenBank/DDBJ databases">
        <title>Whole genomes of Flavobacteriaceae.</title>
        <authorList>
            <person name="Stine C."/>
            <person name="Li C."/>
            <person name="Tadesse D."/>
        </authorList>
    </citation>
    <scope>NUCLEOTIDE SEQUENCE [LARGE SCALE GENOMIC DNA]</scope>
    <source>
        <strain evidence="2 3">DSM 24704</strain>
    </source>
</reference>
<evidence type="ECO:0000313" key="2">
    <source>
        <dbReference type="EMBL" id="OXG00020.1"/>
    </source>
</evidence>
<name>A0A227NQL9_9FLAO</name>
<accession>A0A227NQL9</accession>
<dbReference type="Proteomes" id="UP000214684">
    <property type="component" value="Unassembled WGS sequence"/>
</dbReference>
<dbReference type="EMBL" id="MUGS01000057">
    <property type="protein sequence ID" value="OXG00020.1"/>
    <property type="molecule type" value="Genomic_DNA"/>
</dbReference>
<organism evidence="2 3">
    <name type="scientific">Flavobacterium araucananum</name>
    <dbReference type="NCBI Taxonomy" id="946678"/>
    <lineage>
        <taxon>Bacteria</taxon>
        <taxon>Pseudomonadati</taxon>
        <taxon>Bacteroidota</taxon>
        <taxon>Flavobacteriia</taxon>
        <taxon>Flavobacteriales</taxon>
        <taxon>Flavobacteriaceae</taxon>
        <taxon>Flavobacterium</taxon>
    </lineage>
</organism>
<evidence type="ECO:0000313" key="3">
    <source>
        <dbReference type="Proteomes" id="UP000214684"/>
    </source>
</evidence>
<keyword evidence="1" id="KW-0472">Membrane</keyword>
<gene>
    <name evidence="2" type="ORF">B0A64_20895</name>
</gene>
<evidence type="ECO:0008006" key="4">
    <source>
        <dbReference type="Google" id="ProtNLM"/>
    </source>
</evidence>
<proteinExistence type="predicted"/>
<dbReference type="AlphaFoldDB" id="A0A227NQL9"/>
<sequence length="174" mass="19428">MLANSQNLYLKIKEMSLKKIVIGVGIVGVAGYFFLEYKVKKIIEQFEFVKIYPVAFKKLDAKWNDGKPFVTFNLDFKLVNPTSENFSAQILAVTLKRILFYDKKNILLGSANVNVSAVTIKANSSIVIPNVPVKLDLQSAITNILSVVNTNNFNSNDIRMEAIVSILGTEHKIS</sequence>
<feature type="transmembrane region" description="Helical" evidence="1">
    <location>
        <begin position="20"/>
        <end position="37"/>
    </location>
</feature>
<keyword evidence="1" id="KW-1133">Transmembrane helix</keyword>
<evidence type="ECO:0000256" key="1">
    <source>
        <dbReference type="SAM" id="Phobius"/>
    </source>
</evidence>
<keyword evidence="1" id="KW-0812">Transmembrane</keyword>
<comment type="caution">
    <text evidence="2">The sequence shown here is derived from an EMBL/GenBank/DDBJ whole genome shotgun (WGS) entry which is preliminary data.</text>
</comment>